<feature type="domain" description="Inosine/uridine-preferring nucleoside hydrolase" evidence="4">
    <location>
        <begin position="14"/>
        <end position="146"/>
    </location>
</feature>
<dbReference type="GO" id="GO:0005829">
    <property type="term" value="C:cytosol"/>
    <property type="evidence" value="ECO:0007669"/>
    <property type="project" value="TreeGrafter"/>
</dbReference>
<sequence>MTSRLSPQDFKPKIIFDTDPGVDDILALLLLLTSNEAELALITVTFDNFRPFKSLSGRPKQVPQLEIKADRLFGSYYTVIRRAALGRHGPDGLSDISTTHPEFNLRDRTRLSELIQESDVPAEDAIINVLLKNPEDSITIVAVGPCAYTTCIVVLAETHENYTVTNIARVWFKNPQALQRARRIVVMGGALDVPGNTSATAEFNFFADPKAATIIMDAAKSESINLLLTPLDLTTQHGIPFSHLMHPLFLSGSLISGPELSKSMSPLRAFASAILYRVRRVTRELGLPDVFDMHDPLAVWAGLVHASLPRDASLREGWGMERRDFVIECTGQYTQGMCVVDRRGGTDVTGGVRSIDGVQGADAAKSKPPVGVKVLNLTPGLPALEAEMIEKIFWDLRAAN</sequence>
<proteinExistence type="inferred from homology"/>
<name>A0A5N5QWI3_9AGAM</name>
<dbReference type="InterPro" id="IPR023186">
    <property type="entry name" value="IUNH"/>
</dbReference>
<comment type="similarity">
    <text evidence="1">Belongs to the IUNH family.</text>
</comment>
<dbReference type="SUPFAM" id="SSF53590">
    <property type="entry name" value="Nucleoside hydrolase"/>
    <property type="match status" value="1"/>
</dbReference>
<dbReference type="PANTHER" id="PTHR12304">
    <property type="entry name" value="INOSINE-URIDINE PREFERRING NUCLEOSIDE HYDROLASE"/>
    <property type="match status" value="1"/>
</dbReference>
<protein>
    <submittedName>
        <fullName evidence="5">Inosine-uridine preferring nucleoside hydrolase</fullName>
    </submittedName>
</protein>
<dbReference type="PANTHER" id="PTHR12304:SF56">
    <property type="entry name" value="HYDROLASE, PUTATIVE (AFU_ORTHOLOGUE AFUA_1G11790)-RELATED"/>
    <property type="match status" value="1"/>
</dbReference>
<evidence type="ECO:0000313" key="6">
    <source>
        <dbReference type="Proteomes" id="UP000383932"/>
    </source>
</evidence>
<dbReference type="InterPro" id="IPR001910">
    <property type="entry name" value="Inosine/uridine_hydrolase_dom"/>
</dbReference>
<organism evidence="5 6">
    <name type="scientific">Ceratobasidium theobromae</name>
    <dbReference type="NCBI Taxonomy" id="1582974"/>
    <lineage>
        <taxon>Eukaryota</taxon>
        <taxon>Fungi</taxon>
        <taxon>Dikarya</taxon>
        <taxon>Basidiomycota</taxon>
        <taxon>Agaricomycotina</taxon>
        <taxon>Agaricomycetes</taxon>
        <taxon>Cantharellales</taxon>
        <taxon>Ceratobasidiaceae</taxon>
        <taxon>Ceratobasidium</taxon>
    </lineage>
</organism>
<dbReference type="Gene3D" id="3.90.245.10">
    <property type="entry name" value="Ribonucleoside hydrolase-like"/>
    <property type="match status" value="2"/>
</dbReference>
<evidence type="ECO:0000256" key="1">
    <source>
        <dbReference type="ARBA" id="ARBA00009176"/>
    </source>
</evidence>
<gene>
    <name evidence="5" type="ORF">CTheo_367</name>
</gene>
<dbReference type="EMBL" id="SSOP01000003">
    <property type="protein sequence ID" value="KAB5596095.1"/>
    <property type="molecule type" value="Genomic_DNA"/>
</dbReference>
<evidence type="ECO:0000259" key="4">
    <source>
        <dbReference type="Pfam" id="PF01156"/>
    </source>
</evidence>
<accession>A0A5N5QWI3</accession>
<dbReference type="Proteomes" id="UP000383932">
    <property type="component" value="Unassembled WGS sequence"/>
</dbReference>
<dbReference type="AlphaFoldDB" id="A0A5N5QWI3"/>
<dbReference type="GO" id="GO:0008477">
    <property type="term" value="F:purine nucleosidase activity"/>
    <property type="evidence" value="ECO:0007669"/>
    <property type="project" value="TreeGrafter"/>
</dbReference>
<evidence type="ECO:0000313" key="5">
    <source>
        <dbReference type="EMBL" id="KAB5596095.1"/>
    </source>
</evidence>
<evidence type="ECO:0000256" key="3">
    <source>
        <dbReference type="ARBA" id="ARBA00023295"/>
    </source>
</evidence>
<evidence type="ECO:0000256" key="2">
    <source>
        <dbReference type="ARBA" id="ARBA00022801"/>
    </source>
</evidence>
<dbReference type="OrthoDB" id="5783963at2759"/>
<keyword evidence="6" id="KW-1185">Reference proteome</keyword>
<dbReference type="GO" id="GO:0006152">
    <property type="term" value="P:purine nucleoside catabolic process"/>
    <property type="evidence" value="ECO:0007669"/>
    <property type="project" value="TreeGrafter"/>
</dbReference>
<reference evidence="5 6" key="1">
    <citation type="journal article" date="2019" name="Fungal Biol. Biotechnol.">
        <title>Draft genome sequence of fastidious pathogen Ceratobasidium theobromae, which causes vascular-streak dieback in Theobroma cacao.</title>
        <authorList>
            <person name="Ali S.S."/>
            <person name="Asman A."/>
            <person name="Shao J."/>
            <person name="Firmansyah A.P."/>
            <person name="Susilo A.W."/>
            <person name="Rosmana A."/>
            <person name="McMahon P."/>
            <person name="Junaid M."/>
            <person name="Guest D."/>
            <person name="Kheng T.Y."/>
            <person name="Meinhardt L.W."/>
            <person name="Bailey B.A."/>
        </authorList>
    </citation>
    <scope>NUCLEOTIDE SEQUENCE [LARGE SCALE GENOMIC DNA]</scope>
    <source>
        <strain evidence="5 6">CT2</strain>
    </source>
</reference>
<comment type="caution">
    <text evidence="5">The sequence shown here is derived from an EMBL/GenBank/DDBJ whole genome shotgun (WGS) entry which is preliminary data.</text>
</comment>
<dbReference type="Pfam" id="PF01156">
    <property type="entry name" value="IU_nuc_hydro"/>
    <property type="match status" value="2"/>
</dbReference>
<dbReference type="InterPro" id="IPR036452">
    <property type="entry name" value="Ribo_hydro-like"/>
</dbReference>
<keyword evidence="3" id="KW-0326">Glycosidase</keyword>
<keyword evidence="2 5" id="KW-0378">Hydrolase</keyword>
<feature type="domain" description="Inosine/uridine-preferring nucleoside hydrolase" evidence="4">
    <location>
        <begin position="164"/>
        <end position="358"/>
    </location>
</feature>